<dbReference type="RefSeq" id="WP_345105699.1">
    <property type="nucleotide sequence ID" value="NZ_BAABCV010000010.1"/>
</dbReference>
<evidence type="ECO:0000259" key="7">
    <source>
        <dbReference type="PROSITE" id="PS50113"/>
    </source>
</evidence>
<proteinExistence type="predicted"/>
<reference evidence="9" key="1">
    <citation type="journal article" date="2019" name="Int. J. Syst. Evol. Microbiol.">
        <title>The Global Catalogue of Microorganisms (GCM) 10K type strain sequencing project: providing services to taxonomists for standard genome sequencing and annotation.</title>
        <authorList>
            <consortium name="The Broad Institute Genomics Platform"/>
            <consortium name="The Broad Institute Genome Sequencing Center for Infectious Disease"/>
            <person name="Wu L."/>
            <person name="Ma J."/>
        </authorList>
    </citation>
    <scope>NUCLEOTIDE SEQUENCE [LARGE SCALE GENOMIC DNA]</scope>
    <source>
        <strain evidence="9">JCM 17085</strain>
    </source>
</reference>
<keyword evidence="3" id="KW-0597">Phosphoprotein</keyword>
<evidence type="ECO:0000256" key="3">
    <source>
        <dbReference type="ARBA" id="ARBA00022553"/>
    </source>
</evidence>
<dbReference type="InterPro" id="IPR013655">
    <property type="entry name" value="PAS_fold_3"/>
</dbReference>
<dbReference type="Proteomes" id="UP001500841">
    <property type="component" value="Unassembled WGS sequence"/>
</dbReference>
<dbReference type="EMBL" id="BAABCV010000010">
    <property type="protein sequence ID" value="GAA4101486.1"/>
    <property type="molecule type" value="Genomic_DNA"/>
</dbReference>
<feature type="domain" description="PAC" evidence="7">
    <location>
        <begin position="341"/>
        <end position="392"/>
    </location>
</feature>
<dbReference type="InterPro" id="IPR000700">
    <property type="entry name" value="PAS-assoc_C"/>
</dbReference>
<feature type="domain" description="PAC" evidence="7">
    <location>
        <begin position="857"/>
        <end position="909"/>
    </location>
</feature>
<keyword evidence="4" id="KW-0808">Transferase</keyword>
<feature type="domain" description="PAS" evidence="6">
    <location>
        <begin position="652"/>
        <end position="724"/>
    </location>
</feature>
<keyword evidence="5" id="KW-0418">Kinase</keyword>
<evidence type="ECO:0000256" key="4">
    <source>
        <dbReference type="ARBA" id="ARBA00022679"/>
    </source>
</evidence>
<feature type="domain" description="PAS" evidence="6">
    <location>
        <begin position="527"/>
        <end position="598"/>
    </location>
</feature>
<accession>A0ABP7X1J3</accession>
<feature type="domain" description="PAS" evidence="6">
    <location>
        <begin position="148"/>
        <end position="186"/>
    </location>
</feature>
<evidence type="ECO:0000313" key="9">
    <source>
        <dbReference type="Proteomes" id="UP001500841"/>
    </source>
</evidence>
<name>A0ABP7X1J3_9SPHI</name>
<evidence type="ECO:0000259" key="6">
    <source>
        <dbReference type="PROSITE" id="PS50112"/>
    </source>
</evidence>
<dbReference type="PROSITE" id="PS50112">
    <property type="entry name" value="PAS"/>
    <property type="match status" value="5"/>
</dbReference>
<organism evidence="8 9">
    <name type="scientific">Mucilaginibacter panaciglaebae</name>
    <dbReference type="NCBI Taxonomy" id="502331"/>
    <lineage>
        <taxon>Bacteria</taxon>
        <taxon>Pseudomonadati</taxon>
        <taxon>Bacteroidota</taxon>
        <taxon>Sphingobacteriia</taxon>
        <taxon>Sphingobacteriales</taxon>
        <taxon>Sphingobacteriaceae</taxon>
        <taxon>Mucilaginibacter</taxon>
    </lineage>
</organism>
<comment type="caution">
    <text evidence="8">The sequence shown here is derived from an EMBL/GenBank/DDBJ whole genome shotgun (WGS) entry which is preliminary data.</text>
</comment>
<dbReference type="InterPro" id="IPR035965">
    <property type="entry name" value="PAS-like_dom_sf"/>
</dbReference>
<evidence type="ECO:0000256" key="5">
    <source>
        <dbReference type="ARBA" id="ARBA00022777"/>
    </source>
</evidence>
<sequence>MLTIDKLESIFEDIPVPALILAADEPFKIVQANEAYIHMFALSSQDLCGRALFDVFPDQHLDNPDSPIKRTKQSINKAIRLKEPQTPGTISYRLPDNTGERKLRFWILEYIPVVDETGNVVYLFQLTQEIFENKAVQNSLPETTGLPYESIFATAQNAFFLSDKNGMVLAVNEAACSIFGYSEEEMKHLGRPDIIEEDQKLHQLLLQRERDGKSRGEVTGIARSGERFPCEYSSVRFTTPAGEERYCTEITDIRKWRRAEDKVRQSEKNLRTIFDHTVEGFVLVNAQLEIIAHNDKAGELIFELGDHKAVKIGTSLLDYLAEDRANVFRVLSKRVFAGETIEYERPYPRPDGETCWFSFAVNPVRENDTVIGLCISGRDITRQKRAEEEVNKREKRFRRMVENNADAIAILSPEGKVMYVSPAAEQITGYSAEEAMEMDVFQTVHPDDREKSAEVMSAVFAQPGVPVNASPIRLLHKDGTWRWIEATITNLLDDPDIQGLIDNFRDVTEHIEAEQRLMLAKHEAEQSEEKYRKLFNLSPLPKWIYDQETLRILEVNEEAIRHYGYSREEFLSMTIMDIRPTEDIDALKELLQGLHNNREKPTVYWRHVKKNGEIILVDITGHAIDFNSPNARMVICQDVTEKIKAEAELLRSNERFRQAARASSDAIWDWHIASDTVFLGEGFSTLFGYAEAGTSVQRSWLEDKLQPEDRSRVKARIESLLSERRQDRWQDEYQFKKADGTFAIICNSVVLTRDEEDKPSRMIGAMKDVTHQKEEEHHLKLLESVVTSTTDAVIITEARPNNQGAPAVIYANAAFHNITGYTPHEIKLGSLTMLQGPETDQTEIAKLEEAMKLKQNCQIQAVFYKKNGQPYWASLAISPVTDADGNVQNYIAIERDITDRMNYLTAIEQQNKQLLEIAWFQSHIVRAPLARIMGLIDLLVNDTSGIFKNDALPMLKQSADELDKIIREIVVKTDFTNDDTIN</sequence>
<evidence type="ECO:0000313" key="8">
    <source>
        <dbReference type="EMBL" id="GAA4101486.1"/>
    </source>
</evidence>
<dbReference type="Gene3D" id="3.30.450.20">
    <property type="entry name" value="PAS domain"/>
    <property type="match status" value="7"/>
</dbReference>
<dbReference type="NCBIfam" id="TIGR00229">
    <property type="entry name" value="sensory_box"/>
    <property type="match status" value="6"/>
</dbReference>
<dbReference type="InterPro" id="IPR052162">
    <property type="entry name" value="Sensor_kinase/Photoreceptor"/>
</dbReference>
<comment type="catalytic activity">
    <reaction evidence="1">
        <text>ATP + protein L-histidine = ADP + protein N-phospho-L-histidine.</text>
        <dbReference type="EC" id="2.7.13.3"/>
    </reaction>
</comment>
<evidence type="ECO:0000256" key="2">
    <source>
        <dbReference type="ARBA" id="ARBA00012438"/>
    </source>
</evidence>
<dbReference type="EC" id="2.7.13.3" evidence="2"/>
<dbReference type="InterPro" id="IPR013767">
    <property type="entry name" value="PAS_fold"/>
</dbReference>
<dbReference type="SMART" id="SM00086">
    <property type="entry name" value="PAC"/>
    <property type="match status" value="5"/>
</dbReference>
<dbReference type="InterPro" id="IPR000014">
    <property type="entry name" value="PAS"/>
</dbReference>
<feature type="domain" description="PAC" evidence="7">
    <location>
        <begin position="468"/>
        <end position="519"/>
    </location>
</feature>
<dbReference type="PROSITE" id="PS50113">
    <property type="entry name" value="PAC"/>
    <property type="match status" value="4"/>
</dbReference>
<feature type="domain" description="PAC" evidence="7">
    <location>
        <begin position="729"/>
        <end position="781"/>
    </location>
</feature>
<feature type="domain" description="PAS" evidence="6">
    <location>
        <begin position="778"/>
        <end position="854"/>
    </location>
</feature>
<dbReference type="InterPro" id="IPR013656">
    <property type="entry name" value="PAS_4"/>
</dbReference>
<keyword evidence="9" id="KW-1185">Reference proteome</keyword>
<dbReference type="SMART" id="SM00091">
    <property type="entry name" value="PAS"/>
    <property type="match status" value="7"/>
</dbReference>
<dbReference type="SUPFAM" id="SSF55785">
    <property type="entry name" value="PYP-like sensor domain (PAS domain)"/>
    <property type="match status" value="7"/>
</dbReference>
<dbReference type="PANTHER" id="PTHR43304:SF1">
    <property type="entry name" value="PAC DOMAIN-CONTAINING PROTEIN"/>
    <property type="match status" value="1"/>
</dbReference>
<dbReference type="Pfam" id="PF00989">
    <property type="entry name" value="PAS"/>
    <property type="match status" value="1"/>
</dbReference>
<dbReference type="InterPro" id="IPR001610">
    <property type="entry name" value="PAC"/>
</dbReference>
<dbReference type="Pfam" id="PF08447">
    <property type="entry name" value="PAS_3"/>
    <property type="match status" value="2"/>
</dbReference>
<feature type="domain" description="PAS" evidence="6">
    <location>
        <begin position="393"/>
        <end position="463"/>
    </location>
</feature>
<evidence type="ECO:0000256" key="1">
    <source>
        <dbReference type="ARBA" id="ARBA00000085"/>
    </source>
</evidence>
<dbReference type="Pfam" id="PF13426">
    <property type="entry name" value="PAS_9"/>
    <property type="match status" value="2"/>
</dbReference>
<gene>
    <name evidence="8" type="ORF">GCM10022392_27780</name>
</gene>
<dbReference type="CDD" id="cd00130">
    <property type="entry name" value="PAS"/>
    <property type="match status" value="6"/>
</dbReference>
<dbReference type="Pfam" id="PF08448">
    <property type="entry name" value="PAS_4"/>
    <property type="match status" value="2"/>
</dbReference>
<dbReference type="PANTHER" id="PTHR43304">
    <property type="entry name" value="PHYTOCHROME-LIKE PROTEIN CPH1"/>
    <property type="match status" value="1"/>
</dbReference>
<protein>
    <recommendedName>
        <fullName evidence="2">histidine kinase</fullName>
        <ecNumber evidence="2">2.7.13.3</ecNumber>
    </recommendedName>
</protein>